<keyword evidence="1" id="KW-0732">Signal</keyword>
<proteinExistence type="predicted"/>
<evidence type="ECO:0000313" key="3">
    <source>
        <dbReference type="Proteomes" id="UP000634139"/>
    </source>
</evidence>
<gene>
    <name evidence="2" type="ORF">GCM10011617_22080</name>
</gene>
<reference evidence="2" key="1">
    <citation type="journal article" date="2014" name="Int. J. Syst. Evol. Microbiol.">
        <title>Complete genome sequence of Corynebacterium casei LMG S-19264T (=DSM 44701T), isolated from a smear-ripened cheese.</title>
        <authorList>
            <consortium name="US DOE Joint Genome Institute (JGI-PGF)"/>
            <person name="Walter F."/>
            <person name="Albersmeier A."/>
            <person name="Kalinowski J."/>
            <person name="Ruckert C."/>
        </authorList>
    </citation>
    <scope>NUCLEOTIDE SEQUENCE</scope>
    <source>
        <strain evidence="2">KCTC 32422</strain>
    </source>
</reference>
<keyword evidence="3" id="KW-1185">Reference proteome</keyword>
<evidence type="ECO:0000256" key="1">
    <source>
        <dbReference type="SAM" id="SignalP"/>
    </source>
</evidence>
<reference evidence="2" key="2">
    <citation type="submission" date="2020-09" db="EMBL/GenBank/DDBJ databases">
        <authorList>
            <person name="Sun Q."/>
            <person name="Kim S."/>
        </authorList>
    </citation>
    <scope>NUCLEOTIDE SEQUENCE</scope>
    <source>
        <strain evidence="2">KCTC 32422</strain>
    </source>
</reference>
<dbReference type="EMBL" id="BMZD01000005">
    <property type="protein sequence ID" value="GHA00980.1"/>
    <property type="molecule type" value="Genomic_DNA"/>
</dbReference>
<accession>A0A918RJ59</accession>
<dbReference type="RefSeq" id="WP_189541493.1">
    <property type="nucleotide sequence ID" value="NZ_BMZD01000005.1"/>
</dbReference>
<comment type="caution">
    <text evidence="2">The sequence shown here is derived from an EMBL/GenBank/DDBJ whole genome shotgun (WGS) entry which is preliminary data.</text>
</comment>
<name>A0A918RJ59_9SPHN</name>
<evidence type="ECO:0000313" key="2">
    <source>
        <dbReference type="EMBL" id="GHA00980.1"/>
    </source>
</evidence>
<sequence length="137" mass="14800">MRRIALALASAAMLAGGATAVSAKPKLTPQERLDKMLEGREAGKPVSCISTYDSRDMTVLDKVGIVFRSGSTLYVNRPQNVDQLDSDDILVTKTFGSQLCSLDIVHTVDRTGHFPTGFINLGEFVPYKKVAKVAKGN</sequence>
<feature type="chain" id="PRO_5037480247" evidence="1">
    <location>
        <begin position="24"/>
        <end position="137"/>
    </location>
</feature>
<feature type="signal peptide" evidence="1">
    <location>
        <begin position="1"/>
        <end position="23"/>
    </location>
</feature>
<organism evidence="2 3">
    <name type="scientific">Novosphingobium arvoryzae</name>
    <dbReference type="NCBI Taxonomy" id="1256514"/>
    <lineage>
        <taxon>Bacteria</taxon>
        <taxon>Pseudomonadati</taxon>
        <taxon>Pseudomonadota</taxon>
        <taxon>Alphaproteobacteria</taxon>
        <taxon>Sphingomonadales</taxon>
        <taxon>Sphingomonadaceae</taxon>
        <taxon>Novosphingobium</taxon>
    </lineage>
</organism>
<dbReference type="AlphaFoldDB" id="A0A918RJ59"/>
<dbReference type="Proteomes" id="UP000634139">
    <property type="component" value="Unassembled WGS sequence"/>
</dbReference>
<protein>
    <submittedName>
        <fullName evidence="2">Uncharacterized protein</fullName>
    </submittedName>
</protein>